<dbReference type="RefSeq" id="WP_078755269.1">
    <property type="nucleotide sequence ID" value="NZ_FUWO01000002.1"/>
</dbReference>
<reference evidence="5" key="1">
    <citation type="submission" date="2017-02" db="EMBL/GenBank/DDBJ databases">
        <authorList>
            <person name="Varghese N."/>
            <person name="Submissions S."/>
        </authorList>
    </citation>
    <scope>NUCLEOTIDE SEQUENCE [LARGE SCALE GENOMIC DNA]</scope>
    <source>
        <strain evidence="5">DSM 15739</strain>
    </source>
</reference>
<dbReference type="PROSITE" id="PS50935">
    <property type="entry name" value="SSB"/>
    <property type="match status" value="1"/>
</dbReference>
<evidence type="ECO:0000313" key="4">
    <source>
        <dbReference type="EMBL" id="SJZ34134.1"/>
    </source>
</evidence>
<dbReference type="Gene3D" id="2.40.50.140">
    <property type="entry name" value="Nucleic acid-binding proteins"/>
    <property type="match status" value="1"/>
</dbReference>
<dbReference type="PANTHER" id="PTHR10302:SF27">
    <property type="entry name" value="SINGLE-STRANDED DNA-BINDING PROTEIN"/>
    <property type="match status" value="1"/>
</dbReference>
<dbReference type="PANTHER" id="PTHR10302">
    <property type="entry name" value="SINGLE-STRANDED DNA-BINDING PROTEIN"/>
    <property type="match status" value="1"/>
</dbReference>
<comment type="subunit">
    <text evidence="2">Homotetramer.</text>
</comment>
<dbReference type="InterPro" id="IPR012340">
    <property type="entry name" value="NA-bd_OB-fold"/>
</dbReference>
<keyword evidence="1 2" id="KW-0238">DNA-binding</keyword>
<dbReference type="GO" id="GO:0006260">
    <property type="term" value="P:DNA replication"/>
    <property type="evidence" value="ECO:0007669"/>
    <property type="project" value="InterPro"/>
</dbReference>
<protein>
    <recommendedName>
        <fullName evidence="2 3">Single-stranded DNA-binding protein</fullName>
        <shortName evidence="2">SSB</shortName>
    </recommendedName>
</protein>
<dbReference type="AlphaFoldDB" id="A0A1T4JVH2"/>
<evidence type="ECO:0000256" key="3">
    <source>
        <dbReference type="PIRNR" id="PIRNR002070"/>
    </source>
</evidence>
<dbReference type="STRING" id="1121925.SAMN02746011_00424"/>
<proteinExistence type="inferred from homology"/>
<dbReference type="SUPFAM" id="SSF50249">
    <property type="entry name" value="Nucleic acid-binding proteins"/>
    <property type="match status" value="1"/>
</dbReference>
<dbReference type="OrthoDB" id="9809878at2"/>
<evidence type="ECO:0000313" key="5">
    <source>
        <dbReference type="Proteomes" id="UP000189941"/>
    </source>
</evidence>
<accession>A0A1T4JVH2</accession>
<dbReference type="PIRSF" id="PIRSF002070">
    <property type="entry name" value="SSB"/>
    <property type="match status" value="1"/>
</dbReference>
<keyword evidence="5" id="KW-1185">Reference proteome</keyword>
<dbReference type="InterPro" id="IPR000424">
    <property type="entry name" value="Primosome_PriB/ssb"/>
</dbReference>
<evidence type="ECO:0000256" key="1">
    <source>
        <dbReference type="ARBA" id="ARBA00023125"/>
    </source>
</evidence>
<organism evidence="4 5">
    <name type="scientific">Globicatella sulfidifaciens DSM 15739</name>
    <dbReference type="NCBI Taxonomy" id="1121925"/>
    <lineage>
        <taxon>Bacteria</taxon>
        <taxon>Bacillati</taxon>
        <taxon>Bacillota</taxon>
        <taxon>Bacilli</taxon>
        <taxon>Lactobacillales</taxon>
        <taxon>Aerococcaceae</taxon>
        <taxon>Globicatella</taxon>
    </lineage>
</organism>
<dbReference type="CDD" id="cd04496">
    <property type="entry name" value="SSB_OBF"/>
    <property type="match status" value="1"/>
</dbReference>
<dbReference type="GO" id="GO:0009295">
    <property type="term" value="C:nucleoid"/>
    <property type="evidence" value="ECO:0007669"/>
    <property type="project" value="TreeGrafter"/>
</dbReference>
<sequence length="137" mass="15637">MNHVVLVGRIVRDHDLKTVNDDHRVINNTLAITRRQRNKEGALMADFIPFVAWDHLADILDKYSIKGQRIAISGRMQSRNYQNSDGETVYTVECVVSEITLLDRPNGTREEGLQFSDEITEALKHEAMETNQELSTP</sequence>
<comment type="caution">
    <text evidence="2">Lacks conserved residue(s) required for the propagation of feature annotation.</text>
</comment>
<dbReference type="Proteomes" id="UP000189941">
    <property type="component" value="Unassembled WGS sequence"/>
</dbReference>
<evidence type="ECO:0000256" key="2">
    <source>
        <dbReference type="HAMAP-Rule" id="MF_00984"/>
    </source>
</evidence>
<name>A0A1T4JVH2_9LACT</name>
<dbReference type="NCBIfam" id="TIGR00621">
    <property type="entry name" value="ssb"/>
    <property type="match status" value="1"/>
</dbReference>
<gene>
    <name evidence="4" type="ORF">SAMN02746011_00424</name>
</gene>
<dbReference type="GO" id="GO:0003697">
    <property type="term" value="F:single-stranded DNA binding"/>
    <property type="evidence" value="ECO:0007669"/>
    <property type="project" value="UniProtKB-UniRule"/>
</dbReference>
<dbReference type="Pfam" id="PF00436">
    <property type="entry name" value="SSB"/>
    <property type="match status" value="1"/>
</dbReference>
<dbReference type="HAMAP" id="MF_00984">
    <property type="entry name" value="SSB"/>
    <property type="match status" value="1"/>
</dbReference>
<dbReference type="EMBL" id="FUWO01000002">
    <property type="protein sequence ID" value="SJZ34134.1"/>
    <property type="molecule type" value="Genomic_DNA"/>
</dbReference>
<dbReference type="InterPro" id="IPR011344">
    <property type="entry name" value="ssDNA-bd"/>
</dbReference>